<accession>A0A1C3EBT8</accession>
<reference evidence="2 3" key="1">
    <citation type="submission" date="2016-05" db="EMBL/GenBank/DDBJ databases">
        <title>Genomic Taxonomy of the Vibrionaceae.</title>
        <authorList>
            <person name="Gomez-Gil B."/>
            <person name="Enciso-Ibarra J."/>
        </authorList>
    </citation>
    <scope>NUCLEOTIDE SEQUENCE [LARGE SCALE GENOMIC DNA]</scope>
    <source>
        <strain evidence="2 3">CAIM 1920</strain>
    </source>
</reference>
<evidence type="ECO:0000256" key="1">
    <source>
        <dbReference type="SAM" id="MobiDB-lite"/>
    </source>
</evidence>
<evidence type="ECO:0000313" key="2">
    <source>
        <dbReference type="EMBL" id="ODA30716.1"/>
    </source>
</evidence>
<evidence type="ECO:0000313" key="3">
    <source>
        <dbReference type="Proteomes" id="UP000094936"/>
    </source>
</evidence>
<protein>
    <submittedName>
        <fullName evidence="2">Uncharacterized protein</fullName>
    </submittedName>
</protein>
<organism evidence="2 3">
    <name type="scientific">Veronia pacifica</name>
    <dbReference type="NCBI Taxonomy" id="1080227"/>
    <lineage>
        <taxon>Bacteria</taxon>
        <taxon>Pseudomonadati</taxon>
        <taxon>Pseudomonadota</taxon>
        <taxon>Gammaproteobacteria</taxon>
        <taxon>Vibrionales</taxon>
        <taxon>Vibrionaceae</taxon>
        <taxon>Veronia</taxon>
    </lineage>
</organism>
<feature type="region of interest" description="Disordered" evidence="1">
    <location>
        <begin position="17"/>
        <end position="78"/>
    </location>
</feature>
<gene>
    <name evidence="2" type="ORF">A8L45_19440</name>
</gene>
<feature type="compositionally biased region" description="Basic residues" evidence="1">
    <location>
        <begin position="65"/>
        <end position="78"/>
    </location>
</feature>
<dbReference type="Proteomes" id="UP000094936">
    <property type="component" value="Unassembled WGS sequence"/>
</dbReference>
<name>A0A1C3EBT8_9GAMM</name>
<comment type="caution">
    <text evidence="2">The sequence shown here is derived from an EMBL/GenBank/DDBJ whole genome shotgun (WGS) entry which is preliminary data.</text>
</comment>
<sequence length="124" mass="13701">MMTVIWFNVAAPVKSVASEKGTSNVIDSGAESVPQENTNDDTTAIEVLTGKRIHDSTLEGDRPPHVYRPKTPIYHHHHPENEAVDPEIRKHLLVDHPDLDNNQGRRIRIAPPSDEPSDSVSGAE</sequence>
<keyword evidence="3" id="KW-1185">Reference proteome</keyword>
<proteinExistence type="predicted"/>
<feature type="compositionally biased region" description="Basic and acidic residues" evidence="1">
    <location>
        <begin position="52"/>
        <end position="64"/>
    </location>
</feature>
<dbReference type="AlphaFoldDB" id="A0A1C3EBT8"/>
<feature type="region of interest" description="Disordered" evidence="1">
    <location>
        <begin position="95"/>
        <end position="124"/>
    </location>
</feature>
<dbReference type="EMBL" id="LYBM01000048">
    <property type="protein sequence ID" value="ODA30716.1"/>
    <property type="molecule type" value="Genomic_DNA"/>
</dbReference>